<reference evidence="2 3" key="1">
    <citation type="journal article" date="2016" name="Genome Announc.">
        <title>Genome Sequence of Madurella mycetomatis mm55, Isolated from a Human Mycetoma Case in Sudan.</title>
        <authorList>
            <person name="Smit S."/>
            <person name="Derks M.F."/>
            <person name="Bervoets S."/>
            <person name="Fahal A."/>
            <person name="van Leeuwen W."/>
            <person name="van Belkum A."/>
            <person name="van de Sande W.W."/>
        </authorList>
    </citation>
    <scope>NUCLEOTIDE SEQUENCE [LARGE SCALE GENOMIC DNA]</scope>
    <source>
        <strain evidence="3">mm55</strain>
    </source>
</reference>
<dbReference type="OrthoDB" id="4590304at2759"/>
<feature type="region of interest" description="Disordered" evidence="1">
    <location>
        <begin position="157"/>
        <end position="228"/>
    </location>
</feature>
<dbReference type="STRING" id="100816.A0A175VTW3"/>
<dbReference type="AlphaFoldDB" id="A0A175VTW3"/>
<accession>A0A175VTW3</accession>
<dbReference type="VEuPathDB" id="FungiDB:MMYC01_209255"/>
<evidence type="ECO:0000313" key="2">
    <source>
        <dbReference type="EMBL" id="KXX74685.1"/>
    </source>
</evidence>
<evidence type="ECO:0000256" key="1">
    <source>
        <dbReference type="SAM" id="MobiDB-lite"/>
    </source>
</evidence>
<sequence>MLYFNSITNISAFNAKYSSSRRINELREIPAASSWSTKQLVSARLIIRTARPNKKCGHMLPALRKYFDQGIHNNQQIRELMKGPDFAEDHALTKIEFLHKYGASLGPIWASLVKFGDVPVDTTNDEDETKSNVDDIDDIFDKIEGIYDMIEGIGDDESNARKRKCTPGSEDSEPVLPVAPAKRIRKEPHRPGFVSSETMKVASSSPAKESSQQSQVSSTGHVDAKATSADIPEQATVQIASSFITLVLQACPSQNDTYQCKPERLVEFSDVTRQLTGYLGNGEKFHATADGELVLYELDNGTYKLTSCRPALLEAKKCFKAIEDGKPVITDGVLGQMTGEALALRLQLEQGRFSDEE</sequence>
<feature type="compositionally biased region" description="Low complexity" evidence="1">
    <location>
        <begin position="203"/>
        <end position="215"/>
    </location>
</feature>
<keyword evidence="3" id="KW-1185">Reference proteome</keyword>
<dbReference type="EMBL" id="LCTW02000329">
    <property type="protein sequence ID" value="KXX74685.1"/>
    <property type="molecule type" value="Genomic_DNA"/>
</dbReference>
<dbReference type="Proteomes" id="UP000078237">
    <property type="component" value="Unassembled WGS sequence"/>
</dbReference>
<evidence type="ECO:0000313" key="3">
    <source>
        <dbReference type="Proteomes" id="UP000078237"/>
    </source>
</evidence>
<proteinExistence type="predicted"/>
<name>A0A175VTW3_9PEZI</name>
<comment type="caution">
    <text evidence="2">The sequence shown here is derived from an EMBL/GenBank/DDBJ whole genome shotgun (WGS) entry which is preliminary data.</text>
</comment>
<gene>
    <name evidence="2" type="ORF">MMYC01_209255</name>
</gene>
<protein>
    <submittedName>
        <fullName evidence="2">Uncharacterized protein</fullName>
    </submittedName>
</protein>
<organism evidence="2 3">
    <name type="scientific">Madurella mycetomatis</name>
    <dbReference type="NCBI Taxonomy" id="100816"/>
    <lineage>
        <taxon>Eukaryota</taxon>
        <taxon>Fungi</taxon>
        <taxon>Dikarya</taxon>
        <taxon>Ascomycota</taxon>
        <taxon>Pezizomycotina</taxon>
        <taxon>Sordariomycetes</taxon>
        <taxon>Sordariomycetidae</taxon>
        <taxon>Sordariales</taxon>
        <taxon>Sordariales incertae sedis</taxon>
        <taxon>Madurella</taxon>
    </lineage>
</organism>